<sequence>MFVSDDESKAICARFNTIKPPSNAIIIEGHWDSFVQQAYITALRAQVQKYTGDIHIVFQNARVGIIFMLLLRNTLESSQIEDVYIYVDNVQTTRLTSFLLSERYTLLLNGEVYNAIENNDNAIMKEVLSTPYRPKRLNIFSSFFSFIGQWCVSFYQTALSFFNFMGMFLHFFMLGCLKPSNFRFKSLIYHIYEQGFKALPVGLMTSLIIGYAITLQGAYQLNSMGVPIMSVDTTAKLALREMGPFILALVIAGRSASSFTAQLGSMRLTEELSAMKAMNLNIFYFLIIPRILALIIVMPLMVFAADAIALFGGMVAIKTSINIGFETYLERFYETVSITHFWIGVVKAPVFGAIIGIVGCFRGLECRGDTQSIGKMTTMSVVNAIFWIIMANAIFSFIFTRYNL</sequence>
<feature type="transmembrane region" description="Helical" evidence="1">
    <location>
        <begin position="308"/>
        <end position="329"/>
    </location>
</feature>
<feature type="transmembrane region" description="Helical" evidence="1">
    <location>
        <begin position="242"/>
        <end position="261"/>
    </location>
</feature>
<dbReference type="EMBL" id="CP019645">
    <property type="protein sequence ID" value="AQQ59735.1"/>
    <property type="molecule type" value="Genomic_DNA"/>
</dbReference>
<proteinExistence type="predicted"/>
<evidence type="ECO:0000256" key="1">
    <source>
        <dbReference type="SAM" id="Phobius"/>
    </source>
</evidence>
<organism evidence="2 3">
    <name type="scientific">Helicobacter bilis</name>
    <dbReference type="NCBI Taxonomy" id="37372"/>
    <lineage>
        <taxon>Bacteria</taxon>
        <taxon>Pseudomonadati</taxon>
        <taxon>Campylobacterota</taxon>
        <taxon>Epsilonproteobacteria</taxon>
        <taxon>Campylobacterales</taxon>
        <taxon>Helicobacteraceae</taxon>
        <taxon>Helicobacter</taxon>
    </lineage>
</organism>
<name>A0A1Q2LHB3_9HELI</name>
<feature type="transmembrane region" description="Helical" evidence="1">
    <location>
        <begin position="384"/>
        <end position="402"/>
    </location>
</feature>
<dbReference type="InterPro" id="IPR003453">
    <property type="entry name" value="ABC_MlaE_roteobac"/>
</dbReference>
<protein>
    <submittedName>
        <fullName evidence="2">ABC transporter</fullName>
    </submittedName>
</protein>
<feature type="transmembrane region" description="Helical" evidence="1">
    <location>
        <begin position="341"/>
        <end position="364"/>
    </location>
</feature>
<dbReference type="KEGG" id="hbl:XJ32_06135"/>
<gene>
    <name evidence="2" type="ORF">XJ32_06135</name>
</gene>
<dbReference type="NCBIfam" id="TIGR00056">
    <property type="entry name" value="MlaE family lipid ABC transporter permease subunit"/>
    <property type="match status" value="1"/>
</dbReference>
<dbReference type="AlphaFoldDB" id="A0A1Q2LHB3"/>
<evidence type="ECO:0000313" key="3">
    <source>
        <dbReference type="Proteomes" id="UP000188298"/>
    </source>
</evidence>
<accession>A0A1Q2LHB3</accession>
<feature type="transmembrane region" description="Helical" evidence="1">
    <location>
        <begin position="198"/>
        <end position="222"/>
    </location>
</feature>
<feature type="transmembrane region" description="Helical" evidence="1">
    <location>
        <begin position="161"/>
        <end position="177"/>
    </location>
</feature>
<keyword evidence="1" id="KW-0812">Transmembrane</keyword>
<dbReference type="InterPro" id="IPR030802">
    <property type="entry name" value="Permease_MalE"/>
</dbReference>
<dbReference type="PANTHER" id="PTHR30188">
    <property type="entry name" value="ABC TRANSPORTER PERMEASE PROTEIN-RELATED"/>
    <property type="match status" value="1"/>
</dbReference>
<dbReference type="Proteomes" id="UP000188298">
    <property type="component" value="Chromosome"/>
</dbReference>
<dbReference type="Pfam" id="PF02405">
    <property type="entry name" value="MlaE"/>
    <property type="match status" value="1"/>
</dbReference>
<evidence type="ECO:0000313" key="2">
    <source>
        <dbReference type="EMBL" id="AQQ59735.1"/>
    </source>
</evidence>
<keyword evidence="1" id="KW-1133">Transmembrane helix</keyword>
<dbReference type="PANTHER" id="PTHR30188:SF3">
    <property type="entry name" value="ABC TRANSPORTER PERMEASE"/>
    <property type="match status" value="1"/>
</dbReference>
<dbReference type="GO" id="GO:0043190">
    <property type="term" value="C:ATP-binding cassette (ABC) transporter complex"/>
    <property type="evidence" value="ECO:0007669"/>
    <property type="project" value="InterPro"/>
</dbReference>
<feature type="transmembrane region" description="Helical" evidence="1">
    <location>
        <begin position="282"/>
        <end position="302"/>
    </location>
</feature>
<keyword evidence="1" id="KW-0472">Membrane</keyword>
<dbReference type="GO" id="GO:0005548">
    <property type="term" value="F:phospholipid transporter activity"/>
    <property type="evidence" value="ECO:0007669"/>
    <property type="project" value="TreeGrafter"/>
</dbReference>
<dbReference type="RefSeq" id="WP_077388698.1">
    <property type="nucleotide sequence ID" value="NZ_CP019645.1"/>
</dbReference>
<reference evidence="2 3" key="1">
    <citation type="submission" date="2017-02" db="EMBL/GenBank/DDBJ databases">
        <title>Whole genome sequencing of Helicobacter bilis strain AAQJH.</title>
        <authorList>
            <person name="Conlan S."/>
            <person name="Thomas P.J."/>
            <person name="Mullikin J."/>
            <person name="Palmore T.N."/>
            <person name="Frank K.M."/>
            <person name="Segre J.A."/>
        </authorList>
    </citation>
    <scope>NUCLEOTIDE SEQUENCE [LARGE SCALE GENOMIC DNA]</scope>
    <source>
        <strain evidence="2 3">AAQJH</strain>
    </source>
</reference>